<dbReference type="Proteomes" id="UP000244905">
    <property type="component" value="Unassembled WGS sequence"/>
</dbReference>
<dbReference type="EMBL" id="PUEC01000009">
    <property type="protein sequence ID" value="PWB02870.1"/>
    <property type="molecule type" value="Genomic_DNA"/>
</dbReference>
<dbReference type="AlphaFoldDB" id="A0A2V1IKP7"/>
<proteinExistence type="predicted"/>
<evidence type="ECO:0000313" key="1">
    <source>
        <dbReference type="EMBL" id="PWB02870.1"/>
    </source>
</evidence>
<protein>
    <submittedName>
        <fullName evidence="1">Uncharacterized protein</fullName>
    </submittedName>
</protein>
<evidence type="ECO:0000313" key="2">
    <source>
        <dbReference type="Proteomes" id="UP000244905"/>
    </source>
</evidence>
<name>A0A2V1IKP7_9BACT</name>
<keyword evidence="2" id="KW-1185">Reference proteome</keyword>
<reference evidence="2" key="1">
    <citation type="submission" date="2018-02" db="EMBL/GenBank/DDBJ databases">
        <authorList>
            <person name="Clavel T."/>
            <person name="Strowig T."/>
        </authorList>
    </citation>
    <scope>NUCLEOTIDE SEQUENCE [LARGE SCALE GENOMIC DNA]</scope>
    <source>
        <strain evidence="2">DSM 103720</strain>
    </source>
</reference>
<comment type="caution">
    <text evidence="1">The sequence shown here is derived from an EMBL/GenBank/DDBJ whole genome shotgun (WGS) entry which is preliminary data.</text>
</comment>
<gene>
    <name evidence="1" type="ORF">C5O23_05435</name>
</gene>
<accession>A0A2V1IKP7</accession>
<organism evidence="1 2">
    <name type="scientific">Duncaniella muris</name>
    <dbReference type="NCBI Taxonomy" id="2094150"/>
    <lineage>
        <taxon>Bacteria</taxon>
        <taxon>Pseudomonadati</taxon>
        <taxon>Bacteroidota</taxon>
        <taxon>Bacteroidia</taxon>
        <taxon>Bacteroidales</taxon>
        <taxon>Muribaculaceae</taxon>
        <taxon>Duncaniella</taxon>
    </lineage>
</organism>
<sequence>MAVRGALLAAGANNGANAGFGYLNTNNRSSNANANIGFRFYRGFNFIKILLTATTLPHRGYQHCW</sequence>